<name>A0ABU2KKW8_9FLAO</name>
<feature type="domain" description="Major facilitator superfamily (MFS) profile" evidence="6">
    <location>
        <begin position="14"/>
        <end position="413"/>
    </location>
</feature>
<dbReference type="InterPro" id="IPR011701">
    <property type="entry name" value="MFS"/>
</dbReference>
<feature type="transmembrane region" description="Helical" evidence="5">
    <location>
        <begin position="52"/>
        <end position="76"/>
    </location>
</feature>
<protein>
    <submittedName>
        <fullName evidence="7">MFS transporter</fullName>
    </submittedName>
</protein>
<keyword evidence="4 5" id="KW-0472">Membrane</keyword>
<reference evidence="8" key="1">
    <citation type="submission" date="2023-07" db="EMBL/GenBank/DDBJ databases">
        <title>Isolating and identifying novel microbial strains from the Mariana Trench.</title>
        <authorList>
            <person name="Fu H."/>
        </authorList>
    </citation>
    <scope>NUCLEOTIDE SEQUENCE [LARGE SCALE GENOMIC DNA]</scope>
    <source>
        <strain evidence="8">T-y2</strain>
    </source>
</reference>
<keyword evidence="3 5" id="KW-1133">Transmembrane helix</keyword>
<dbReference type="PANTHER" id="PTHR23518">
    <property type="entry name" value="C-METHYLTRANSFERASE"/>
    <property type="match status" value="1"/>
</dbReference>
<dbReference type="CDD" id="cd17325">
    <property type="entry name" value="MFS_MdtG_SLC18_like"/>
    <property type="match status" value="1"/>
</dbReference>
<dbReference type="EMBL" id="JAVRBG010000012">
    <property type="protein sequence ID" value="MDT0295355.1"/>
    <property type="molecule type" value="Genomic_DNA"/>
</dbReference>
<dbReference type="InterPro" id="IPR020846">
    <property type="entry name" value="MFS_dom"/>
</dbReference>
<dbReference type="PROSITE" id="PS00216">
    <property type="entry name" value="SUGAR_TRANSPORT_1"/>
    <property type="match status" value="1"/>
</dbReference>
<feature type="transmembrane region" description="Helical" evidence="5">
    <location>
        <begin position="301"/>
        <end position="319"/>
    </location>
</feature>
<dbReference type="InterPro" id="IPR036259">
    <property type="entry name" value="MFS_trans_sf"/>
</dbReference>
<comment type="caution">
    <text evidence="7">The sequence shown here is derived from an EMBL/GenBank/DDBJ whole genome shotgun (WGS) entry which is preliminary data.</text>
</comment>
<dbReference type="Gene3D" id="1.20.1250.20">
    <property type="entry name" value="MFS general substrate transporter like domains"/>
    <property type="match status" value="2"/>
</dbReference>
<comment type="subcellular location">
    <subcellularLocation>
        <location evidence="1">Membrane</location>
        <topology evidence="1">Multi-pass membrane protein</topology>
    </subcellularLocation>
</comment>
<feature type="transmembrane region" description="Helical" evidence="5">
    <location>
        <begin position="237"/>
        <end position="257"/>
    </location>
</feature>
<proteinExistence type="predicted"/>
<dbReference type="PROSITE" id="PS50850">
    <property type="entry name" value="MFS"/>
    <property type="match status" value="1"/>
</dbReference>
<dbReference type="RefSeq" id="WP_311402292.1">
    <property type="nucleotide sequence ID" value="NZ_JAVRBG010000012.1"/>
</dbReference>
<feature type="transmembrane region" description="Helical" evidence="5">
    <location>
        <begin position="331"/>
        <end position="349"/>
    </location>
</feature>
<keyword evidence="2 5" id="KW-0812">Transmembrane</keyword>
<feature type="transmembrane region" description="Helical" evidence="5">
    <location>
        <begin position="112"/>
        <end position="136"/>
    </location>
</feature>
<dbReference type="InterPro" id="IPR005829">
    <property type="entry name" value="Sugar_transporter_CS"/>
</dbReference>
<dbReference type="Proteomes" id="UP001182991">
    <property type="component" value="Unassembled WGS sequence"/>
</dbReference>
<feature type="transmembrane region" description="Helical" evidence="5">
    <location>
        <begin position="20"/>
        <end position="40"/>
    </location>
</feature>
<feature type="transmembrane region" description="Helical" evidence="5">
    <location>
        <begin position="389"/>
        <end position="407"/>
    </location>
</feature>
<gene>
    <name evidence="7" type="ORF">RLT85_12020</name>
</gene>
<feature type="transmembrane region" description="Helical" evidence="5">
    <location>
        <begin position="361"/>
        <end position="383"/>
    </location>
</feature>
<evidence type="ECO:0000256" key="2">
    <source>
        <dbReference type="ARBA" id="ARBA00022692"/>
    </source>
</evidence>
<feature type="transmembrane region" description="Helical" evidence="5">
    <location>
        <begin position="88"/>
        <end position="106"/>
    </location>
</feature>
<feature type="transmembrane region" description="Helical" evidence="5">
    <location>
        <begin position="269"/>
        <end position="289"/>
    </location>
</feature>
<dbReference type="PANTHER" id="PTHR23518:SF2">
    <property type="entry name" value="MAJOR FACILITATOR SUPERFAMILY TRANSPORTER"/>
    <property type="match status" value="1"/>
</dbReference>
<evidence type="ECO:0000256" key="3">
    <source>
        <dbReference type="ARBA" id="ARBA00022989"/>
    </source>
</evidence>
<feature type="transmembrane region" description="Helical" evidence="5">
    <location>
        <begin position="148"/>
        <end position="169"/>
    </location>
</feature>
<feature type="transmembrane region" description="Helical" evidence="5">
    <location>
        <begin position="189"/>
        <end position="208"/>
    </location>
</feature>
<accession>A0ABU2KKW8</accession>
<dbReference type="SUPFAM" id="SSF103473">
    <property type="entry name" value="MFS general substrate transporter"/>
    <property type="match status" value="2"/>
</dbReference>
<sequence>MKNIPDKIFGTDARIIILGIARMADAIGNSFLIVVLPLYIASGQVKGEFFGLSGSLITGIALGLFGLVSSVCQPITGRLSDKLGKRKFFVLLGLVLFMFANFFYSLADTYMWLLIIRATQGLAAALTITATLALVSEVSSEKNRGGNMGIYNAFRLIGFGIGPLGSGALVEGGPYNLPVLGTVTGFNAAFFLAAIAALISVILVAFFVKDPENIEPNEEGMVIYFKAKMPGKILDPIFTLGLATLFMSIGFALLAPIELEVNERLSQGAFMFSLEFSALIGCMAIIQPVVGKASDKFGRKIFIVIGLICLIPIILLEGFVTEPWHMITARALHGICAAMVFAPALALAGDLAKKGQAGAQLSVLTVAFGLGISIGAFLSGYMIRFGFSTPFIIGAVLAAIGAVLVFTQVPNHKKEAEIEAEV</sequence>
<dbReference type="Pfam" id="PF07690">
    <property type="entry name" value="MFS_1"/>
    <property type="match status" value="2"/>
</dbReference>
<evidence type="ECO:0000313" key="8">
    <source>
        <dbReference type="Proteomes" id="UP001182991"/>
    </source>
</evidence>
<evidence type="ECO:0000259" key="6">
    <source>
        <dbReference type="PROSITE" id="PS50850"/>
    </source>
</evidence>
<organism evidence="7 8">
    <name type="scientific">Mesonia ostreae</name>
    <dbReference type="NCBI Taxonomy" id="861110"/>
    <lineage>
        <taxon>Bacteria</taxon>
        <taxon>Pseudomonadati</taxon>
        <taxon>Bacteroidota</taxon>
        <taxon>Flavobacteriia</taxon>
        <taxon>Flavobacteriales</taxon>
        <taxon>Flavobacteriaceae</taxon>
        <taxon>Mesonia</taxon>
    </lineage>
</organism>
<evidence type="ECO:0000313" key="7">
    <source>
        <dbReference type="EMBL" id="MDT0295355.1"/>
    </source>
</evidence>
<evidence type="ECO:0000256" key="5">
    <source>
        <dbReference type="SAM" id="Phobius"/>
    </source>
</evidence>
<evidence type="ECO:0000256" key="4">
    <source>
        <dbReference type="ARBA" id="ARBA00023136"/>
    </source>
</evidence>
<keyword evidence="8" id="KW-1185">Reference proteome</keyword>
<evidence type="ECO:0000256" key="1">
    <source>
        <dbReference type="ARBA" id="ARBA00004141"/>
    </source>
</evidence>